<evidence type="ECO:0000313" key="3">
    <source>
        <dbReference type="Proteomes" id="UP001592581"/>
    </source>
</evidence>
<dbReference type="Pfam" id="PF10901">
    <property type="entry name" value="DUF2690"/>
    <property type="match status" value="1"/>
</dbReference>
<feature type="compositionally biased region" description="Polar residues" evidence="1">
    <location>
        <begin position="88"/>
        <end position="97"/>
    </location>
</feature>
<proteinExistence type="predicted"/>
<dbReference type="InterPro" id="IPR001387">
    <property type="entry name" value="Cro/C1-type_HTH"/>
</dbReference>
<dbReference type="InterPro" id="IPR021224">
    <property type="entry name" value="DUF2690"/>
</dbReference>
<evidence type="ECO:0000313" key="2">
    <source>
        <dbReference type="EMBL" id="MFC1438673.1"/>
    </source>
</evidence>
<dbReference type="InterPro" id="IPR010982">
    <property type="entry name" value="Lambda_DNA-bd_dom_sf"/>
</dbReference>
<dbReference type="Gene3D" id="1.10.260.40">
    <property type="entry name" value="lambda repressor-like DNA-binding domains"/>
    <property type="match status" value="1"/>
</dbReference>
<keyword evidence="3" id="KW-1185">Reference proteome</keyword>
<gene>
    <name evidence="2" type="ORF">ABUW04_10425</name>
</gene>
<dbReference type="EMBL" id="JBEUKS010000003">
    <property type="protein sequence ID" value="MFC1438673.1"/>
    <property type="molecule type" value="Genomic_DNA"/>
</dbReference>
<dbReference type="Pfam" id="PF13560">
    <property type="entry name" value="HTH_31"/>
    <property type="match status" value="1"/>
</dbReference>
<reference evidence="2 3" key="1">
    <citation type="submission" date="2024-06" db="EMBL/GenBank/DDBJ databases">
        <authorList>
            <person name="Lee S.D."/>
        </authorList>
    </citation>
    <scope>NUCLEOTIDE SEQUENCE [LARGE SCALE GENOMIC DNA]</scope>
    <source>
        <strain evidence="2 3">N1-10</strain>
    </source>
</reference>
<organism evidence="2 3">
    <name type="scientific">Streptacidiphilus jeojiensis</name>
    <dbReference type="NCBI Taxonomy" id="3229225"/>
    <lineage>
        <taxon>Bacteria</taxon>
        <taxon>Bacillati</taxon>
        <taxon>Actinomycetota</taxon>
        <taxon>Actinomycetes</taxon>
        <taxon>Kitasatosporales</taxon>
        <taxon>Streptomycetaceae</taxon>
        <taxon>Streptacidiphilus</taxon>
    </lineage>
</organism>
<name>A0ABV6XKR3_9ACTN</name>
<feature type="region of interest" description="Disordered" evidence="1">
    <location>
        <begin position="88"/>
        <end position="141"/>
    </location>
</feature>
<dbReference type="CDD" id="cd00093">
    <property type="entry name" value="HTH_XRE"/>
    <property type="match status" value="1"/>
</dbReference>
<dbReference type="RefSeq" id="WP_380564231.1">
    <property type="nucleotide sequence ID" value="NZ_JBEUKS010000003.1"/>
</dbReference>
<dbReference type="SUPFAM" id="SSF47413">
    <property type="entry name" value="lambda repressor-like DNA-binding domains"/>
    <property type="match status" value="1"/>
</dbReference>
<dbReference type="Proteomes" id="UP001592581">
    <property type="component" value="Unassembled WGS sequence"/>
</dbReference>
<sequence>MSHSPPECVRLAAELRLLRERCGLTLSALSAASPYSRSSWQRYLAGRTLPPWPAVRTLCELAEEPEPRLEAMWELAESAWSRRTATLATPSVPSVPSAQMADPAGPVGSSQDADVRTEEPPTAEPGEPAEPGPVVPAVAPAGGAAGRARRRWTIGLAAGGVALLACTALTVSAADGGASPGAGSAHPSSSAFHVGCTGAACDGLDPGTELCGVEPQTLLHVQTPAGVGLEIRYNPLCQAAWARVWNARSGDRLSLSTQGRPTQSATVSHPSNVDPFVYTRLVAIAGGSAPLKACVTLGPGKAAECYSATPP</sequence>
<comment type="caution">
    <text evidence="2">The sequence shown here is derived from an EMBL/GenBank/DDBJ whole genome shotgun (WGS) entry which is preliminary data.</text>
</comment>
<accession>A0ABV6XKR3</accession>
<protein>
    <submittedName>
        <fullName evidence="2">DUF2690 domain-containing protein</fullName>
    </submittedName>
</protein>
<evidence type="ECO:0000256" key="1">
    <source>
        <dbReference type="SAM" id="MobiDB-lite"/>
    </source>
</evidence>